<proteinExistence type="inferred from homology"/>
<organism evidence="4 5">
    <name type="scientific">Mesobacillus foraminis</name>
    <dbReference type="NCBI Taxonomy" id="279826"/>
    <lineage>
        <taxon>Bacteria</taxon>
        <taxon>Bacillati</taxon>
        <taxon>Bacillota</taxon>
        <taxon>Bacilli</taxon>
        <taxon>Bacillales</taxon>
        <taxon>Bacillaceae</taxon>
        <taxon>Mesobacillus</taxon>
    </lineage>
</organism>
<dbReference type="RefSeq" id="WP_132002285.1">
    <property type="nucleotide sequence ID" value="NZ_JABUHM010000001.1"/>
</dbReference>
<evidence type="ECO:0000256" key="3">
    <source>
        <dbReference type="ARBA" id="ARBA00024344"/>
    </source>
</evidence>
<accession>A0A4R2BL66</accession>
<comment type="caution">
    <text evidence="4">The sequence shown here is derived from an EMBL/GenBank/DDBJ whole genome shotgun (WGS) entry which is preliminary data.</text>
</comment>
<dbReference type="Gene3D" id="1.20.1260.10">
    <property type="match status" value="1"/>
</dbReference>
<evidence type="ECO:0000256" key="1">
    <source>
        <dbReference type="ARBA" id="ARBA00022969"/>
    </source>
</evidence>
<dbReference type="EMBL" id="SLVV01000002">
    <property type="protein sequence ID" value="TCN27425.1"/>
    <property type="molecule type" value="Genomic_DNA"/>
</dbReference>
<dbReference type="AlphaFoldDB" id="A0A4R2BL66"/>
<dbReference type="PANTHER" id="PTHR39183">
    <property type="entry name" value="SPORE COAT PROTEIN F-LIKE PROTEIN YHCQ"/>
    <property type="match status" value="1"/>
</dbReference>
<name>A0A4R2BL66_9BACI</name>
<comment type="similarity">
    <text evidence="3">Belongs to the CotF family.</text>
</comment>
<evidence type="ECO:0000313" key="5">
    <source>
        <dbReference type="Proteomes" id="UP000295689"/>
    </source>
</evidence>
<protein>
    <submittedName>
        <fullName evidence="4">Spore coat protein F</fullName>
    </submittedName>
</protein>
<keyword evidence="4" id="KW-0167">Capsid protein</keyword>
<reference evidence="4 5" key="1">
    <citation type="journal article" date="2015" name="Stand. Genomic Sci.">
        <title>Genomic Encyclopedia of Bacterial and Archaeal Type Strains, Phase III: the genomes of soil and plant-associated and newly described type strains.</title>
        <authorList>
            <person name="Whitman W.B."/>
            <person name="Woyke T."/>
            <person name="Klenk H.P."/>
            <person name="Zhou Y."/>
            <person name="Lilburn T.G."/>
            <person name="Beck B.J."/>
            <person name="De Vos P."/>
            <person name="Vandamme P."/>
            <person name="Eisen J.A."/>
            <person name="Garrity G."/>
            <person name="Hugenholtz P."/>
            <person name="Kyrpides N.C."/>
        </authorList>
    </citation>
    <scope>NUCLEOTIDE SEQUENCE [LARGE SCALE GENOMIC DNA]</scope>
    <source>
        <strain evidence="4 5">CV53</strain>
    </source>
</reference>
<keyword evidence="5" id="KW-1185">Reference proteome</keyword>
<keyword evidence="1" id="KW-0749">Sporulation</keyword>
<dbReference type="Pfam" id="PF07875">
    <property type="entry name" value="Coat_F"/>
    <property type="match status" value="1"/>
</dbReference>
<evidence type="ECO:0000256" key="2">
    <source>
        <dbReference type="ARBA" id="ARBA00024325"/>
    </source>
</evidence>
<dbReference type="Proteomes" id="UP000295689">
    <property type="component" value="Unassembled WGS sequence"/>
</dbReference>
<dbReference type="GO" id="GO:0030435">
    <property type="term" value="P:sporulation resulting in formation of a cellular spore"/>
    <property type="evidence" value="ECO:0007669"/>
    <property type="project" value="UniProtKB-KW"/>
</dbReference>
<dbReference type="InterPro" id="IPR012851">
    <property type="entry name" value="Spore_coat_CotF-like"/>
</dbReference>
<dbReference type="PANTHER" id="PTHR39183:SF1">
    <property type="entry name" value="SPORE COAT PROTEIN F-LIKE PROTEIN YHCQ"/>
    <property type="match status" value="1"/>
</dbReference>
<sequence length="164" mass="18812">MSTEERDTLAWHETLEIHELTAFQAIGLIKLKKAFRKINDPELRGIYEKTIQGLEINIKELVQFYPAAPVSPDRNEPLTSDLAFYAGDLLALMKTSVRNYSIAITETATPAVRKILTDHLLRSIQGHERIFRYMYKKGYYPSYDLGQLLANDLNNAQKALSMDY</sequence>
<evidence type="ECO:0000313" key="4">
    <source>
        <dbReference type="EMBL" id="TCN27425.1"/>
    </source>
</evidence>
<keyword evidence="4" id="KW-0946">Virion</keyword>
<dbReference type="InterPro" id="IPR012347">
    <property type="entry name" value="Ferritin-like"/>
</dbReference>
<gene>
    <name evidence="4" type="ORF">EV146_102375</name>
</gene>
<comment type="subcellular location">
    <subcellularLocation>
        <location evidence="2">Spore coat</location>
    </subcellularLocation>
</comment>